<evidence type="ECO:0000256" key="1">
    <source>
        <dbReference type="SAM" id="Phobius"/>
    </source>
</evidence>
<reference evidence="2 3" key="1">
    <citation type="journal article" date="2015" name="Nature">
        <title>rRNA introns, odd ribosomes, and small enigmatic genomes across a large radiation of phyla.</title>
        <authorList>
            <person name="Brown C.T."/>
            <person name="Hug L.A."/>
            <person name="Thomas B.C."/>
            <person name="Sharon I."/>
            <person name="Castelle C.J."/>
            <person name="Singh A."/>
            <person name="Wilkins M.J."/>
            <person name="Williams K.H."/>
            <person name="Banfield J.F."/>
        </authorList>
    </citation>
    <scope>NUCLEOTIDE SEQUENCE [LARGE SCALE GENOMIC DNA]</scope>
</reference>
<keyword evidence="1" id="KW-0472">Membrane</keyword>
<name>A0A0G1RJR2_9BACT</name>
<organism evidence="2 3">
    <name type="scientific">Candidatus Amesbacteria bacterium GW2011_GWA2_47_11b</name>
    <dbReference type="NCBI Taxonomy" id="1618358"/>
    <lineage>
        <taxon>Bacteria</taxon>
        <taxon>Candidatus Amesiibacteriota</taxon>
    </lineage>
</organism>
<comment type="caution">
    <text evidence="2">The sequence shown here is derived from an EMBL/GenBank/DDBJ whole genome shotgun (WGS) entry which is preliminary data.</text>
</comment>
<gene>
    <name evidence="2" type="ORF">UX80_C0019G0009</name>
</gene>
<feature type="transmembrane region" description="Helical" evidence="1">
    <location>
        <begin position="41"/>
        <end position="62"/>
    </location>
</feature>
<dbReference type="AlphaFoldDB" id="A0A0G1RJR2"/>
<evidence type="ECO:0008006" key="4">
    <source>
        <dbReference type="Google" id="ProtNLM"/>
    </source>
</evidence>
<dbReference type="STRING" id="1618358.UX80_C0019G0009"/>
<dbReference type="Proteomes" id="UP000034307">
    <property type="component" value="Unassembled WGS sequence"/>
</dbReference>
<keyword evidence="1" id="KW-1133">Transmembrane helix</keyword>
<evidence type="ECO:0000313" key="3">
    <source>
        <dbReference type="Proteomes" id="UP000034307"/>
    </source>
</evidence>
<dbReference type="EMBL" id="LCNO01000019">
    <property type="protein sequence ID" value="KKU57317.1"/>
    <property type="molecule type" value="Genomic_DNA"/>
</dbReference>
<evidence type="ECO:0000313" key="2">
    <source>
        <dbReference type="EMBL" id="KKU57317.1"/>
    </source>
</evidence>
<accession>A0A0G1RJR2</accession>
<proteinExistence type="predicted"/>
<feature type="transmembrane region" description="Helical" evidence="1">
    <location>
        <begin position="82"/>
        <end position="102"/>
    </location>
</feature>
<keyword evidence="1" id="KW-0812">Transmembrane</keyword>
<protein>
    <recommendedName>
        <fullName evidence="4">Integral membrane protein</fullName>
    </recommendedName>
</protein>
<sequence length="116" mass="12410">MLSIFGNIENPFDTLSPGSSYTTSTDPGGGLFILLNNLLKLSIVIASIYAFINIIIAGYGFLSTTEPKEIGKAWSRIWNAMIGLLFIAGSFVLAAIFGYIIFGDPSALLVPKVYGP</sequence>